<feature type="transmembrane region" description="Helical" evidence="1">
    <location>
        <begin position="131"/>
        <end position="154"/>
    </location>
</feature>
<dbReference type="InterPro" id="IPR049458">
    <property type="entry name" value="EpsG-like"/>
</dbReference>
<keyword evidence="1" id="KW-0812">Transmembrane</keyword>
<dbReference type="AlphaFoldDB" id="A0A252F3U4"/>
<accession>A0A252F3U4</accession>
<sequence length="380" mass="43468">MAIYVATFAASVLFLFISRKLRYRQLRQLCVITGILIPAVLAGCRASTIGVDVMVYGIPSFQQALKSSNIIDFLGRQTLQGSTDWGFNVIVYAVSLLAKDYHWSLFAYELITVWVMYLGMSRMEKQYGTPVWLGMLLYYLTVYNASLNIMRQAVAASFVFLAFTYLTTKEYKKYAVLMVIAFLMHSSAVIGLVILPLYLILQVQNGSSEKKQIFRGLFVIAGVMLIVAVGPQLVRMLVHMGLFRENYLNYLQGGRYSTISQGRSISIAELVIQLAYIGIFILYYRILNRKNMQGLFYLMVSGMVLAITCFSPLFAEYISRMSYYFIPMQMVGLANTSLCYRKSRRGTWTALIVLFVFATWLRTYVFLGYHATVPYEFFWQ</sequence>
<evidence type="ECO:0008006" key="4">
    <source>
        <dbReference type="Google" id="ProtNLM"/>
    </source>
</evidence>
<dbReference type="Pfam" id="PF14897">
    <property type="entry name" value="EpsG"/>
    <property type="match status" value="1"/>
</dbReference>
<organism evidence="2 3">
    <name type="scientific">Butyricicoccus porcorum</name>
    <dbReference type="NCBI Taxonomy" id="1945634"/>
    <lineage>
        <taxon>Bacteria</taxon>
        <taxon>Bacillati</taxon>
        <taxon>Bacillota</taxon>
        <taxon>Clostridia</taxon>
        <taxon>Eubacteriales</taxon>
        <taxon>Butyricicoccaceae</taxon>
        <taxon>Butyricicoccus</taxon>
    </lineage>
</organism>
<feature type="transmembrane region" description="Helical" evidence="1">
    <location>
        <begin position="295"/>
        <end position="315"/>
    </location>
</feature>
<feature type="transmembrane region" description="Helical" evidence="1">
    <location>
        <begin position="347"/>
        <end position="367"/>
    </location>
</feature>
<keyword evidence="1" id="KW-0472">Membrane</keyword>
<keyword evidence="1" id="KW-1133">Transmembrane helix</keyword>
<evidence type="ECO:0000313" key="2">
    <source>
        <dbReference type="EMBL" id="OUM20300.1"/>
    </source>
</evidence>
<dbReference type="RefSeq" id="WP_087019850.1">
    <property type="nucleotide sequence ID" value="NZ_CP178353.1"/>
</dbReference>
<dbReference type="Proteomes" id="UP000194903">
    <property type="component" value="Unassembled WGS sequence"/>
</dbReference>
<feature type="transmembrane region" description="Helical" evidence="1">
    <location>
        <begin position="101"/>
        <end position="119"/>
    </location>
</feature>
<protein>
    <recommendedName>
        <fullName evidence="4">EpsG family protein</fullName>
    </recommendedName>
</protein>
<reference evidence="2 3" key="1">
    <citation type="submission" date="2017-05" db="EMBL/GenBank/DDBJ databases">
        <title>Butyricicoccus porcorum sp. nov. a butyrate-producing bacterium from the swine intestinal tract.</title>
        <authorList>
            <person name="Trachsel J."/>
            <person name="Humphrey S."/>
            <person name="Allen H.K."/>
        </authorList>
    </citation>
    <scope>NUCLEOTIDE SEQUENCE [LARGE SCALE GENOMIC DNA]</scope>
    <source>
        <strain evidence="2">BB10</strain>
    </source>
</reference>
<comment type="caution">
    <text evidence="2">The sequence shown here is derived from an EMBL/GenBank/DDBJ whole genome shotgun (WGS) entry which is preliminary data.</text>
</comment>
<name>A0A252F3U4_9FIRM</name>
<evidence type="ECO:0000256" key="1">
    <source>
        <dbReference type="SAM" id="Phobius"/>
    </source>
</evidence>
<feature type="transmembrane region" description="Helical" evidence="1">
    <location>
        <begin position="174"/>
        <end position="201"/>
    </location>
</feature>
<dbReference type="OrthoDB" id="1958139at2"/>
<feature type="transmembrane region" description="Helical" evidence="1">
    <location>
        <begin position="29"/>
        <end position="51"/>
    </location>
</feature>
<dbReference type="EMBL" id="NHOC01000006">
    <property type="protein sequence ID" value="OUM20300.1"/>
    <property type="molecule type" value="Genomic_DNA"/>
</dbReference>
<feature type="transmembrane region" description="Helical" evidence="1">
    <location>
        <begin position="265"/>
        <end position="283"/>
    </location>
</feature>
<feature type="transmembrane region" description="Helical" evidence="1">
    <location>
        <begin position="321"/>
        <end position="340"/>
    </location>
</feature>
<gene>
    <name evidence="2" type="ORF">CBW42_08270</name>
</gene>
<feature type="transmembrane region" description="Helical" evidence="1">
    <location>
        <begin position="213"/>
        <end position="234"/>
    </location>
</feature>
<proteinExistence type="predicted"/>
<evidence type="ECO:0000313" key="3">
    <source>
        <dbReference type="Proteomes" id="UP000194903"/>
    </source>
</evidence>
<keyword evidence="3" id="KW-1185">Reference proteome</keyword>